<feature type="region of interest" description="Disordered" evidence="1">
    <location>
        <begin position="703"/>
        <end position="1006"/>
    </location>
</feature>
<evidence type="ECO:0000313" key="3">
    <source>
        <dbReference type="EMBL" id="ULU09122.1"/>
    </source>
</evidence>
<feature type="compositionally biased region" description="Basic and acidic residues" evidence="1">
    <location>
        <begin position="865"/>
        <end position="885"/>
    </location>
</feature>
<feature type="compositionally biased region" description="Basic and acidic residues" evidence="1">
    <location>
        <begin position="743"/>
        <end position="752"/>
    </location>
</feature>
<keyword evidence="2" id="KW-1133">Transmembrane helix</keyword>
<dbReference type="PANTHER" id="PTHR21723">
    <property type="entry name" value="RESISTANCE TO INHIBITORS OF CHOLINESTERASE PROTEIN 3 RIC3"/>
    <property type="match status" value="1"/>
</dbReference>
<feature type="compositionally biased region" description="Basic residues" evidence="1">
    <location>
        <begin position="703"/>
        <end position="721"/>
    </location>
</feature>
<dbReference type="Proteomes" id="UP000827892">
    <property type="component" value="Chromosome I"/>
</dbReference>
<feature type="compositionally biased region" description="Acidic residues" evidence="1">
    <location>
        <begin position="886"/>
        <end position="896"/>
    </location>
</feature>
<dbReference type="EMBL" id="CP090891">
    <property type="protein sequence ID" value="ULU09122.1"/>
    <property type="molecule type" value="Genomic_DNA"/>
</dbReference>
<dbReference type="AlphaFoldDB" id="A0AAE9IWT2"/>
<feature type="compositionally biased region" description="Acidic residues" evidence="1">
    <location>
        <begin position="946"/>
        <end position="957"/>
    </location>
</feature>
<protein>
    <submittedName>
        <fullName evidence="3">Uncharacterized protein</fullName>
    </submittedName>
</protein>
<evidence type="ECO:0000313" key="4">
    <source>
        <dbReference type="Proteomes" id="UP000827892"/>
    </source>
</evidence>
<sequence>MRAKRALLKDNSAVGVGKDLVRVSQCVIETVTHIDLTKNYDEEAGKCEELQRVKTKSGRIAFVAAGNNYIIRNRQNHISCDETTPHYWKNLNGYWELDGAVVDVDFKSPPIETPTFKNMKLVFNTVDIFASGHVSTFPVAFVISAKADIRALEYQQRENAKKGSSYLSKIVASFPAVFNKVADAYVEFFNKVTSTYINWLPFGISTSGAVAVIIIAFVIWYQCRKAKVIAGINIIEVEDNICERSEHFSRTTQSVRNFLNRKDIEAVGVGKDLVRVSQCVIETVTHIDLTKNYDEEAGKCEELQRVKTKSGRIAFVAAGNNYIIRNRQNHISCDETTPHYWKNLNGYWELDGAVVDVDFKSPPIETPTFKNMKLVFNTVDIFASGHVSTFPVAFVISAKADIRALEYQQRENAKKGSSYLSKIVASFPAVFNKVADAYVEFFNKVTSTYINWLPFGISTSGAVAVIIIAFVIWYQCRKAKVIAGINIIEVEDNVNKNRYEAVLEFELANPLASDLTKNFLKNKKCVKWIMESRITTIKHPIKPRHLLKSAIEAYILYKDRKSSGNFKFPAKLHPLIATTPSGIIQETLSKILDPENSEYLSLKKAKKRVENASGMKILVKLTSNQKAIQMKDSEDVEDSEDEEDVDIERLLKYSRKISREIDEKRKIEMDEILEKADPEKIWFKMSENSENLEMNEDMMKKKTSLKKIAKKQKKNVRNRSKKLVEASDDSDQDGVICLEDTSEDVKNKDPAKSKNKKRKDPEEFPEDISNSESKKSEKENVEKKKKTSDDVPTSEDFPGDVADSECEKWIKEESVDVADSEWTKVTKKKKENSEDVPTSGDFPDVENSECEKWKNGDPDDVAGSEWKEATRKKPENSEDVTKTEDVNDPEDNSEDMEVAKSAKSKKKKKKDSGDVKSAKKTPEASSEDVVDAELANLKRKKKNSDDVAEDIPEDVGDSEFRKSKKRKRRSSEDVTVTKTDEINLTEKSSKNSKKSKDRLDDENGRW</sequence>
<gene>
    <name evidence="3" type="ORF">L3Y34_013911</name>
</gene>
<feature type="transmembrane region" description="Helical" evidence="2">
    <location>
        <begin position="452"/>
        <end position="474"/>
    </location>
</feature>
<proteinExistence type="predicted"/>
<dbReference type="PANTHER" id="PTHR21723:SF3">
    <property type="entry name" value="PROTEIN RIC-3"/>
    <property type="match status" value="1"/>
</dbReference>
<reference evidence="3 4" key="1">
    <citation type="submission" date="2022-05" db="EMBL/GenBank/DDBJ databases">
        <title>Chromosome-level reference genomes for two strains of Caenorhabditis briggsae: an improved platform for comparative genomics.</title>
        <authorList>
            <person name="Stevens L."/>
            <person name="Andersen E.C."/>
        </authorList>
    </citation>
    <scope>NUCLEOTIDE SEQUENCE [LARGE SCALE GENOMIC DNA]</scope>
    <source>
        <strain evidence="3">QX1410_ONT</strain>
        <tissue evidence="3">Whole-organism</tissue>
    </source>
</reference>
<feature type="compositionally biased region" description="Basic and acidic residues" evidence="1">
    <location>
        <begin position="911"/>
        <end position="922"/>
    </location>
</feature>
<keyword evidence="2" id="KW-0472">Membrane</keyword>
<feature type="compositionally biased region" description="Basic and acidic residues" evidence="1">
    <location>
        <begin position="805"/>
        <end position="814"/>
    </location>
</feature>
<name>A0AAE9IWT2_CAEBR</name>
<feature type="compositionally biased region" description="Basic and acidic residues" evidence="1">
    <location>
        <begin position="772"/>
        <end position="782"/>
    </location>
</feature>
<keyword evidence="2" id="KW-0812">Transmembrane</keyword>
<feature type="compositionally biased region" description="Basic and acidic residues" evidence="1">
    <location>
        <begin position="997"/>
        <end position="1006"/>
    </location>
</feature>
<accession>A0AAE9IWT2</accession>
<feature type="transmembrane region" description="Helical" evidence="2">
    <location>
        <begin position="199"/>
        <end position="221"/>
    </location>
</feature>
<evidence type="ECO:0000256" key="2">
    <source>
        <dbReference type="SAM" id="Phobius"/>
    </source>
</evidence>
<evidence type="ECO:0000256" key="1">
    <source>
        <dbReference type="SAM" id="MobiDB-lite"/>
    </source>
</evidence>
<dbReference type="InterPro" id="IPR026160">
    <property type="entry name" value="Ric3"/>
</dbReference>
<organism evidence="3 4">
    <name type="scientific">Caenorhabditis briggsae</name>
    <dbReference type="NCBI Taxonomy" id="6238"/>
    <lineage>
        <taxon>Eukaryota</taxon>
        <taxon>Metazoa</taxon>
        <taxon>Ecdysozoa</taxon>
        <taxon>Nematoda</taxon>
        <taxon>Chromadorea</taxon>
        <taxon>Rhabditida</taxon>
        <taxon>Rhabditina</taxon>
        <taxon>Rhabditomorpha</taxon>
        <taxon>Rhabditoidea</taxon>
        <taxon>Rhabditidae</taxon>
        <taxon>Peloderinae</taxon>
        <taxon>Caenorhabditis</taxon>
    </lineage>
</organism>